<dbReference type="EC" id="3.4.11.-" evidence="10"/>
<dbReference type="EMBL" id="VLKH01000008">
    <property type="protein sequence ID" value="TWH78666.1"/>
    <property type="molecule type" value="Genomic_DNA"/>
</dbReference>
<dbReference type="GO" id="GO:0008237">
    <property type="term" value="F:metallopeptidase activity"/>
    <property type="evidence" value="ECO:0007669"/>
    <property type="project" value="UniProtKB-KW"/>
</dbReference>
<keyword evidence="7 9" id="KW-0862">Zinc</keyword>
<evidence type="ECO:0000256" key="8">
    <source>
        <dbReference type="ARBA" id="ARBA00023049"/>
    </source>
</evidence>
<dbReference type="GO" id="GO:0005737">
    <property type="term" value="C:cytoplasm"/>
    <property type="evidence" value="ECO:0007669"/>
    <property type="project" value="UniProtKB-ARBA"/>
</dbReference>
<dbReference type="GO" id="GO:0004177">
    <property type="term" value="F:aminopeptidase activity"/>
    <property type="evidence" value="ECO:0007669"/>
    <property type="project" value="UniProtKB-KW"/>
</dbReference>
<keyword evidence="6 9" id="KW-0378">Hydrolase</keyword>
<dbReference type="SUPFAM" id="SSF101821">
    <property type="entry name" value="Aminopeptidase/glucanase lid domain"/>
    <property type="match status" value="1"/>
</dbReference>
<proteinExistence type="inferred from homology"/>
<accession>A0A562J679</accession>
<keyword evidence="8 9" id="KW-0482">Metalloprotease</keyword>
<name>A0A562J679_9FIRM</name>
<dbReference type="PRINTS" id="PR00932">
    <property type="entry name" value="AMINO1PTASE"/>
</dbReference>
<evidence type="ECO:0000313" key="12">
    <source>
        <dbReference type="Proteomes" id="UP000315343"/>
    </source>
</evidence>
<evidence type="ECO:0000313" key="11">
    <source>
        <dbReference type="EMBL" id="TWH78666.1"/>
    </source>
</evidence>
<dbReference type="Gene3D" id="3.40.630.10">
    <property type="entry name" value="Zn peptidases"/>
    <property type="match status" value="1"/>
</dbReference>
<keyword evidence="3 9" id="KW-0031">Aminopeptidase</keyword>
<evidence type="ECO:0000256" key="2">
    <source>
        <dbReference type="ARBA" id="ARBA00008290"/>
    </source>
</evidence>
<dbReference type="PANTHER" id="PTHR28570">
    <property type="entry name" value="ASPARTYL AMINOPEPTIDASE"/>
    <property type="match status" value="1"/>
</dbReference>
<dbReference type="OrthoDB" id="89722at2"/>
<sequence length="466" mass="51764">METNSKLFYKKHFIWDKISDDEKNDVFNLGDDYKKFIDASKTERLSIKEIIRRAEKEGFVNIEELQEIKAGTKYYYVNKGKDAVLAVAGKEKLEKGMNIVGSHVDSPRIDIKPNPLYEKHGVSLLKTHYYGGIRKYQWVAIPLALYGTVVKENGDIIEVAIGDDDKDPVFYITDLLPHLAKDQNDKKLSEAIEGESLNVIIGSLPAEGKDDEKKFKLNVLKILNEKYGMIEEDFQTAELEIVPAGKSRDMGIDRGMIMAYGHDDRVCAYTSLKAILEVQNPEKTAVAVFADKEEVGSNGNTGMHSLFFSNMVAEMIALEDNGNYSERTLKKAMANSSMLSSDVAAGLDPTYPQVSEIQNSAVMGQGVALIKYTGSRGKSGANDANAEYIGKLRKVFNESGVAWQSAELGKVDQGGGGTIAYIMANYNMDVVDLGVPVLSMHAPFEIVSKTDVYMTYKAYKTFYNKF</sequence>
<evidence type="ECO:0000256" key="1">
    <source>
        <dbReference type="ARBA" id="ARBA00001947"/>
    </source>
</evidence>
<organism evidence="11 12">
    <name type="scientific">Sedimentibacter saalensis</name>
    <dbReference type="NCBI Taxonomy" id="130788"/>
    <lineage>
        <taxon>Bacteria</taxon>
        <taxon>Bacillati</taxon>
        <taxon>Bacillota</taxon>
        <taxon>Tissierellia</taxon>
        <taxon>Sedimentibacter</taxon>
    </lineage>
</organism>
<evidence type="ECO:0000256" key="10">
    <source>
        <dbReference type="RuleBase" id="RU004387"/>
    </source>
</evidence>
<evidence type="ECO:0000256" key="7">
    <source>
        <dbReference type="ARBA" id="ARBA00022833"/>
    </source>
</evidence>
<dbReference type="NCBIfam" id="NF002600">
    <property type="entry name" value="PRK02256.1"/>
    <property type="match status" value="1"/>
</dbReference>
<evidence type="ECO:0000256" key="4">
    <source>
        <dbReference type="ARBA" id="ARBA00022670"/>
    </source>
</evidence>
<keyword evidence="5 9" id="KW-0479">Metal-binding</keyword>
<evidence type="ECO:0000256" key="9">
    <source>
        <dbReference type="RuleBase" id="RU004386"/>
    </source>
</evidence>
<evidence type="ECO:0000256" key="5">
    <source>
        <dbReference type="ARBA" id="ARBA00022723"/>
    </source>
</evidence>
<dbReference type="InterPro" id="IPR001948">
    <property type="entry name" value="Peptidase_M18"/>
</dbReference>
<dbReference type="InterPro" id="IPR023358">
    <property type="entry name" value="Peptidase_M18_dom2"/>
</dbReference>
<dbReference type="GO" id="GO:0008270">
    <property type="term" value="F:zinc ion binding"/>
    <property type="evidence" value="ECO:0007669"/>
    <property type="project" value="InterPro"/>
</dbReference>
<evidence type="ECO:0000256" key="3">
    <source>
        <dbReference type="ARBA" id="ARBA00022438"/>
    </source>
</evidence>
<reference evidence="11 12" key="1">
    <citation type="submission" date="2019-07" db="EMBL/GenBank/DDBJ databases">
        <title>Genomic Encyclopedia of Type Strains, Phase I: the one thousand microbial genomes (KMG-I) project.</title>
        <authorList>
            <person name="Kyrpides N."/>
        </authorList>
    </citation>
    <scope>NUCLEOTIDE SEQUENCE [LARGE SCALE GENOMIC DNA]</scope>
    <source>
        <strain evidence="11 12">DSM 13558</strain>
    </source>
</reference>
<dbReference type="GO" id="GO:0006508">
    <property type="term" value="P:proteolysis"/>
    <property type="evidence" value="ECO:0007669"/>
    <property type="project" value="UniProtKB-KW"/>
</dbReference>
<comment type="cofactor">
    <cofactor evidence="1 10">
        <name>Zn(2+)</name>
        <dbReference type="ChEBI" id="CHEBI:29105"/>
    </cofactor>
</comment>
<dbReference type="SUPFAM" id="SSF53187">
    <property type="entry name" value="Zn-dependent exopeptidases"/>
    <property type="match status" value="1"/>
</dbReference>
<dbReference type="PANTHER" id="PTHR28570:SF2">
    <property type="entry name" value="M18 FAMILY AMINOPEPTIDASE 1-RELATED"/>
    <property type="match status" value="1"/>
</dbReference>
<dbReference type="AlphaFoldDB" id="A0A562J679"/>
<dbReference type="Proteomes" id="UP000315343">
    <property type="component" value="Unassembled WGS sequence"/>
</dbReference>
<evidence type="ECO:0000256" key="6">
    <source>
        <dbReference type="ARBA" id="ARBA00022801"/>
    </source>
</evidence>
<protein>
    <recommendedName>
        <fullName evidence="10">M18 family aminopeptidase</fullName>
        <ecNumber evidence="10">3.4.11.-</ecNumber>
    </recommendedName>
</protein>
<dbReference type="Pfam" id="PF02127">
    <property type="entry name" value="Peptidase_M18"/>
    <property type="match status" value="1"/>
</dbReference>
<dbReference type="RefSeq" id="WP_145084606.1">
    <property type="nucleotide sequence ID" value="NZ_VLKH01000008.1"/>
</dbReference>
<gene>
    <name evidence="11" type="ORF">LY60_02693</name>
</gene>
<keyword evidence="4 9" id="KW-0645">Protease</keyword>
<comment type="similarity">
    <text evidence="2 9">Belongs to the peptidase M18 family.</text>
</comment>
<dbReference type="Gene3D" id="2.30.250.10">
    <property type="entry name" value="Aminopeptidase i, Domain 2"/>
    <property type="match status" value="1"/>
</dbReference>
<keyword evidence="12" id="KW-1185">Reference proteome</keyword>
<comment type="caution">
    <text evidence="11">The sequence shown here is derived from an EMBL/GenBank/DDBJ whole genome shotgun (WGS) entry which is preliminary data.</text>
</comment>